<dbReference type="EMBL" id="JACGWJ010000004">
    <property type="protein sequence ID" value="KAL0423633.1"/>
    <property type="molecule type" value="Genomic_DNA"/>
</dbReference>
<comment type="caution">
    <text evidence="1">The sequence shown here is derived from an EMBL/GenBank/DDBJ whole genome shotgun (WGS) entry which is preliminary data.</text>
</comment>
<protein>
    <submittedName>
        <fullName evidence="1">Uncharacterized protein</fullName>
    </submittedName>
</protein>
<organism evidence="1">
    <name type="scientific">Sesamum radiatum</name>
    <name type="common">Black benniseed</name>
    <dbReference type="NCBI Taxonomy" id="300843"/>
    <lineage>
        <taxon>Eukaryota</taxon>
        <taxon>Viridiplantae</taxon>
        <taxon>Streptophyta</taxon>
        <taxon>Embryophyta</taxon>
        <taxon>Tracheophyta</taxon>
        <taxon>Spermatophyta</taxon>
        <taxon>Magnoliopsida</taxon>
        <taxon>eudicotyledons</taxon>
        <taxon>Gunneridae</taxon>
        <taxon>Pentapetalae</taxon>
        <taxon>asterids</taxon>
        <taxon>lamiids</taxon>
        <taxon>Lamiales</taxon>
        <taxon>Pedaliaceae</taxon>
        <taxon>Sesamum</taxon>
    </lineage>
</organism>
<reference evidence="1" key="1">
    <citation type="submission" date="2020-06" db="EMBL/GenBank/DDBJ databases">
        <authorList>
            <person name="Li T."/>
            <person name="Hu X."/>
            <person name="Zhang T."/>
            <person name="Song X."/>
            <person name="Zhang H."/>
            <person name="Dai N."/>
            <person name="Sheng W."/>
            <person name="Hou X."/>
            <person name="Wei L."/>
        </authorList>
    </citation>
    <scope>NUCLEOTIDE SEQUENCE</scope>
    <source>
        <strain evidence="1">G02</strain>
        <tissue evidence="1">Leaf</tissue>
    </source>
</reference>
<accession>A0AAW2V413</accession>
<name>A0AAW2V413_SESRA</name>
<proteinExistence type="predicted"/>
<reference evidence="1" key="2">
    <citation type="journal article" date="2024" name="Plant">
        <title>Genomic evolution and insights into agronomic trait innovations of Sesamum species.</title>
        <authorList>
            <person name="Miao H."/>
            <person name="Wang L."/>
            <person name="Qu L."/>
            <person name="Liu H."/>
            <person name="Sun Y."/>
            <person name="Le M."/>
            <person name="Wang Q."/>
            <person name="Wei S."/>
            <person name="Zheng Y."/>
            <person name="Lin W."/>
            <person name="Duan Y."/>
            <person name="Cao H."/>
            <person name="Xiong S."/>
            <person name="Wang X."/>
            <person name="Wei L."/>
            <person name="Li C."/>
            <person name="Ma Q."/>
            <person name="Ju M."/>
            <person name="Zhao R."/>
            <person name="Li G."/>
            <person name="Mu C."/>
            <person name="Tian Q."/>
            <person name="Mei H."/>
            <person name="Zhang T."/>
            <person name="Gao T."/>
            <person name="Zhang H."/>
        </authorList>
    </citation>
    <scope>NUCLEOTIDE SEQUENCE</scope>
    <source>
        <strain evidence="1">G02</strain>
    </source>
</reference>
<sequence length="87" mass="8858">MPSVYRCSRVALSKRDKCSCGSVVSLYSVMAGVRQFTGNSSAITLSVKGMPAYSSAGAPSPGIERPAVPFGDTPVGLAINGVHLPSG</sequence>
<dbReference type="AlphaFoldDB" id="A0AAW2V413"/>
<evidence type="ECO:0000313" key="1">
    <source>
        <dbReference type="EMBL" id="KAL0423633.1"/>
    </source>
</evidence>
<gene>
    <name evidence="1" type="ORF">Sradi_0898100</name>
</gene>